<evidence type="ECO:0000313" key="3">
    <source>
        <dbReference type="Proteomes" id="UP000730481"/>
    </source>
</evidence>
<dbReference type="EMBL" id="PVQB02001401">
    <property type="protein sequence ID" value="KAF4331787.1"/>
    <property type="molecule type" value="Genomic_DNA"/>
</dbReference>
<reference evidence="2" key="1">
    <citation type="journal article" date="2017" name="Mycologia">
        <title>Fusarium algeriense, sp. nov., a novel toxigenic crown rot pathogen of durum wheat from Algeria is nested in the Fusarium burgessii species complex.</title>
        <authorList>
            <person name="Laraba I."/>
            <person name="Keddad A."/>
            <person name="Boureghda H."/>
            <person name="Abdallah N."/>
            <person name="Vaughan M.M."/>
            <person name="Proctor R.H."/>
            <person name="Busman M."/>
            <person name="O'Donnell K."/>
        </authorList>
    </citation>
    <scope>NUCLEOTIDE SEQUENCE</scope>
    <source>
        <strain evidence="2">NRRL 25174</strain>
    </source>
</reference>
<comment type="caution">
    <text evidence="2">The sequence shown here is derived from an EMBL/GenBank/DDBJ whole genome shotgun (WGS) entry which is preliminary data.</text>
</comment>
<proteinExistence type="predicted"/>
<reference evidence="2" key="2">
    <citation type="submission" date="2020-02" db="EMBL/GenBank/DDBJ databases">
        <title>Identification and distribution of gene clusters putatively required for synthesis of sphingolipid metabolism inhibitors in phylogenetically diverse species of the filamentous fungus Fusarium.</title>
        <authorList>
            <person name="Kim H.-S."/>
            <person name="Busman M."/>
            <person name="Brown D.W."/>
            <person name="Divon H."/>
            <person name="Uhlig S."/>
            <person name="Proctor R.H."/>
        </authorList>
    </citation>
    <scope>NUCLEOTIDE SEQUENCE</scope>
    <source>
        <strain evidence="2">NRRL 25174</strain>
    </source>
</reference>
<organism evidence="2 3">
    <name type="scientific">Fusarium beomiforme</name>
    <dbReference type="NCBI Taxonomy" id="44412"/>
    <lineage>
        <taxon>Eukaryota</taxon>
        <taxon>Fungi</taxon>
        <taxon>Dikarya</taxon>
        <taxon>Ascomycota</taxon>
        <taxon>Pezizomycotina</taxon>
        <taxon>Sordariomycetes</taxon>
        <taxon>Hypocreomycetidae</taxon>
        <taxon>Hypocreales</taxon>
        <taxon>Nectriaceae</taxon>
        <taxon>Fusarium</taxon>
        <taxon>Fusarium burgessii species complex</taxon>
    </lineage>
</organism>
<dbReference type="Proteomes" id="UP000730481">
    <property type="component" value="Unassembled WGS sequence"/>
</dbReference>
<sequence>MKPKRTATDDPLDVTKKETIPLKITKVISPYAYRLELPTSMKIHPVFYTNLLRPAATNLLPGQNPDPPPPIKAEGVEEWEVEDIIDSR</sequence>
<feature type="domain" description="Tf2-1-like SH3-like" evidence="1">
    <location>
        <begin position="18"/>
        <end position="54"/>
    </location>
</feature>
<name>A0A9P5A3K9_9HYPO</name>
<protein>
    <recommendedName>
        <fullName evidence="1">Tf2-1-like SH3-like domain-containing protein</fullName>
    </recommendedName>
</protein>
<dbReference type="Pfam" id="PF24626">
    <property type="entry name" value="SH3_Tf2-1"/>
    <property type="match status" value="1"/>
</dbReference>
<accession>A0A9P5A3K9</accession>
<evidence type="ECO:0000259" key="1">
    <source>
        <dbReference type="Pfam" id="PF24626"/>
    </source>
</evidence>
<gene>
    <name evidence="2" type="ORF">FBEOM_14440</name>
</gene>
<dbReference type="AlphaFoldDB" id="A0A9P5A3K9"/>
<dbReference type="InterPro" id="IPR056924">
    <property type="entry name" value="SH3_Tf2-1"/>
</dbReference>
<evidence type="ECO:0000313" key="2">
    <source>
        <dbReference type="EMBL" id="KAF4331787.1"/>
    </source>
</evidence>
<keyword evidence="3" id="KW-1185">Reference proteome</keyword>
<dbReference type="OrthoDB" id="3689183at2759"/>